<dbReference type="Proteomes" id="UP001055879">
    <property type="component" value="Linkage Group LG13"/>
</dbReference>
<reference evidence="1 2" key="2">
    <citation type="journal article" date="2022" name="Mol. Ecol. Resour.">
        <title>The genomes of chicory, endive, great burdock and yacon provide insights into Asteraceae paleo-polyploidization history and plant inulin production.</title>
        <authorList>
            <person name="Fan W."/>
            <person name="Wang S."/>
            <person name="Wang H."/>
            <person name="Wang A."/>
            <person name="Jiang F."/>
            <person name="Liu H."/>
            <person name="Zhao H."/>
            <person name="Xu D."/>
            <person name="Zhang Y."/>
        </authorList>
    </citation>
    <scope>NUCLEOTIDE SEQUENCE [LARGE SCALE GENOMIC DNA]</scope>
    <source>
        <strain evidence="2">cv. Niubang</strain>
        <tissue evidence="1">Leaf</tissue>
    </source>
</reference>
<name>A0ACB8Y6P6_ARCLA</name>
<evidence type="ECO:0000313" key="2">
    <source>
        <dbReference type="Proteomes" id="UP001055879"/>
    </source>
</evidence>
<dbReference type="EMBL" id="CM042059">
    <property type="protein sequence ID" value="KAI3680719.1"/>
    <property type="molecule type" value="Genomic_DNA"/>
</dbReference>
<keyword evidence="2" id="KW-1185">Reference proteome</keyword>
<gene>
    <name evidence="1" type="ORF">L6452_35493</name>
</gene>
<protein>
    <submittedName>
        <fullName evidence="1">Uncharacterized protein</fullName>
    </submittedName>
</protein>
<accession>A0ACB8Y6P6</accession>
<comment type="caution">
    <text evidence="1">The sequence shown here is derived from an EMBL/GenBank/DDBJ whole genome shotgun (WGS) entry which is preliminary data.</text>
</comment>
<reference evidence="2" key="1">
    <citation type="journal article" date="2022" name="Mol. Ecol. Resour.">
        <title>The genomes of chicory, endive, great burdock and yacon provide insights into Asteraceae palaeo-polyploidization history and plant inulin production.</title>
        <authorList>
            <person name="Fan W."/>
            <person name="Wang S."/>
            <person name="Wang H."/>
            <person name="Wang A."/>
            <person name="Jiang F."/>
            <person name="Liu H."/>
            <person name="Zhao H."/>
            <person name="Xu D."/>
            <person name="Zhang Y."/>
        </authorList>
    </citation>
    <scope>NUCLEOTIDE SEQUENCE [LARGE SCALE GENOMIC DNA]</scope>
    <source>
        <strain evidence="2">cv. Niubang</strain>
    </source>
</reference>
<proteinExistence type="predicted"/>
<sequence>MKQYTMTIDKSWTTCRHRNSEEFWNSLQAFIEIAKRHVNSDGKVRCPCKKCLNFTRVKVTIALLGADIDALFDLENTHQELKSDLKDLYINSSKEDEMQQYLEIHRQHLKFHRHDAIILLRIQQTSFQVQIGTRPGQVSRSKGKRAYFQSLPQIRSGSSLQVLVHSLPQIAAAGTAAAETAAAGTTT</sequence>
<evidence type="ECO:0000313" key="1">
    <source>
        <dbReference type="EMBL" id="KAI3680719.1"/>
    </source>
</evidence>
<organism evidence="1 2">
    <name type="scientific">Arctium lappa</name>
    <name type="common">Greater burdock</name>
    <name type="synonym">Lappa major</name>
    <dbReference type="NCBI Taxonomy" id="4217"/>
    <lineage>
        <taxon>Eukaryota</taxon>
        <taxon>Viridiplantae</taxon>
        <taxon>Streptophyta</taxon>
        <taxon>Embryophyta</taxon>
        <taxon>Tracheophyta</taxon>
        <taxon>Spermatophyta</taxon>
        <taxon>Magnoliopsida</taxon>
        <taxon>eudicotyledons</taxon>
        <taxon>Gunneridae</taxon>
        <taxon>Pentapetalae</taxon>
        <taxon>asterids</taxon>
        <taxon>campanulids</taxon>
        <taxon>Asterales</taxon>
        <taxon>Asteraceae</taxon>
        <taxon>Carduoideae</taxon>
        <taxon>Cardueae</taxon>
        <taxon>Arctiinae</taxon>
        <taxon>Arctium</taxon>
    </lineage>
</organism>